<proteinExistence type="predicted"/>
<dbReference type="SUPFAM" id="SSF47781">
    <property type="entry name" value="RuvA domain 2-like"/>
    <property type="match status" value="2"/>
</dbReference>
<keyword evidence="1" id="KW-1133">Transmembrane helix</keyword>
<dbReference type="Pfam" id="PF12836">
    <property type="entry name" value="HHH_3"/>
    <property type="match status" value="2"/>
</dbReference>
<dbReference type="InterPro" id="IPR010994">
    <property type="entry name" value="RuvA_2-like"/>
</dbReference>
<name>A0A1G5J3K7_9FLAO</name>
<dbReference type="STRING" id="490189.SAMN02927903_02498"/>
<dbReference type="EMBL" id="FMVF01000012">
    <property type="protein sequence ID" value="SCY82531.1"/>
    <property type="molecule type" value="Genomic_DNA"/>
</dbReference>
<organism evidence="2 3">
    <name type="scientific">Flavobacterium caeni</name>
    <dbReference type="NCBI Taxonomy" id="490189"/>
    <lineage>
        <taxon>Bacteria</taxon>
        <taxon>Pseudomonadati</taxon>
        <taxon>Bacteroidota</taxon>
        <taxon>Flavobacteriia</taxon>
        <taxon>Flavobacteriales</taxon>
        <taxon>Flavobacteriaceae</taxon>
        <taxon>Flavobacterium</taxon>
    </lineage>
</organism>
<sequence>MNLRQRPSYFSYTKSQRNGLLVLFALVVALQAALVFIRFKPLPENRPQQQAWLALQPQFDSLAKIKPKRFERRPFNPNFITDFKGYQLGMSVAEIDRLLAFRKTNRYVNSGAEFQKVTGVSDSLLASMEPWFKFPDWVKNKKPKADNNWASSGYPKKAKSRIDLNHATADDLKAVYGIGDGLSKRILEQKEKLGGFVSMAQMEDIWGLSPEVIQKLKESFHIGALPTVKKIKINEASVKELSQFPYFRYPISREIVTFRSMNGEIDCAEDLLKISAIPVEKVSVIALYLEF</sequence>
<dbReference type="InterPro" id="IPR051675">
    <property type="entry name" value="Endo/Exo/Phosphatase_dom_1"/>
</dbReference>
<dbReference type="OrthoDB" id="981124at2"/>
<evidence type="ECO:0000313" key="2">
    <source>
        <dbReference type="EMBL" id="SCY82531.1"/>
    </source>
</evidence>
<dbReference type="AlphaFoldDB" id="A0A1G5J3K7"/>
<dbReference type="Proteomes" id="UP000199354">
    <property type="component" value="Unassembled WGS sequence"/>
</dbReference>
<dbReference type="Gene3D" id="1.10.150.280">
    <property type="entry name" value="AF1531-like domain"/>
    <property type="match status" value="1"/>
</dbReference>
<evidence type="ECO:0000256" key="1">
    <source>
        <dbReference type="SAM" id="Phobius"/>
    </source>
</evidence>
<dbReference type="PANTHER" id="PTHR21180">
    <property type="entry name" value="ENDONUCLEASE/EXONUCLEASE/PHOSPHATASE FAMILY DOMAIN-CONTAINING PROTEIN 1"/>
    <property type="match status" value="1"/>
</dbReference>
<keyword evidence="1" id="KW-0812">Transmembrane</keyword>
<dbReference type="GO" id="GO:0015627">
    <property type="term" value="C:type II protein secretion system complex"/>
    <property type="evidence" value="ECO:0007669"/>
    <property type="project" value="TreeGrafter"/>
</dbReference>
<dbReference type="PANTHER" id="PTHR21180:SF32">
    <property type="entry name" value="ENDONUCLEASE_EXONUCLEASE_PHOSPHATASE FAMILY DOMAIN-CONTAINING PROTEIN 1"/>
    <property type="match status" value="1"/>
</dbReference>
<dbReference type="Gene3D" id="1.10.150.320">
    <property type="entry name" value="Photosystem II 12 kDa extrinsic protein"/>
    <property type="match status" value="1"/>
</dbReference>
<feature type="transmembrane region" description="Helical" evidence="1">
    <location>
        <begin position="20"/>
        <end position="39"/>
    </location>
</feature>
<reference evidence="2 3" key="1">
    <citation type="submission" date="2016-10" db="EMBL/GenBank/DDBJ databases">
        <authorList>
            <person name="de Groot N.N."/>
        </authorList>
    </citation>
    <scope>NUCLEOTIDE SEQUENCE [LARGE SCALE GENOMIC DNA]</scope>
    <source>
        <strain evidence="2 3">CGMCC 1.7031</strain>
    </source>
</reference>
<keyword evidence="3" id="KW-1185">Reference proteome</keyword>
<gene>
    <name evidence="2" type="ORF">SAMN02927903_02498</name>
</gene>
<keyword evidence="1" id="KW-0472">Membrane</keyword>
<evidence type="ECO:0000313" key="3">
    <source>
        <dbReference type="Proteomes" id="UP000199354"/>
    </source>
</evidence>
<protein>
    <submittedName>
        <fullName evidence="2">DNA uptake protein ComE</fullName>
    </submittedName>
</protein>
<dbReference type="GO" id="GO:0015628">
    <property type="term" value="P:protein secretion by the type II secretion system"/>
    <property type="evidence" value="ECO:0007669"/>
    <property type="project" value="TreeGrafter"/>
</dbReference>
<accession>A0A1G5J3K7</accession>
<dbReference type="RefSeq" id="WP_091144443.1">
    <property type="nucleotide sequence ID" value="NZ_FMVF01000012.1"/>
</dbReference>